<evidence type="ECO:0000313" key="5">
    <source>
        <dbReference type="Proteomes" id="UP001182991"/>
    </source>
</evidence>
<evidence type="ECO:0000256" key="2">
    <source>
        <dbReference type="SAM" id="Phobius"/>
    </source>
</evidence>
<dbReference type="Pfam" id="PF03544">
    <property type="entry name" value="TonB_C"/>
    <property type="match status" value="1"/>
</dbReference>
<accession>A0ABU2KFH7</accession>
<proteinExistence type="predicted"/>
<keyword evidence="2" id="KW-0812">Transmembrane</keyword>
<feature type="domain" description="TonB C-terminal" evidence="3">
    <location>
        <begin position="177"/>
        <end position="238"/>
    </location>
</feature>
<dbReference type="InterPro" id="IPR037682">
    <property type="entry name" value="TonB_C"/>
</dbReference>
<feature type="compositionally biased region" description="Basic and acidic residues" evidence="1">
    <location>
        <begin position="83"/>
        <end position="92"/>
    </location>
</feature>
<keyword evidence="5" id="KW-1185">Reference proteome</keyword>
<gene>
    <name evidence="4" type="ORF">RLT85_02285</name>
</gene>
<evidence type="ECO:0000313" key="4">
    <source>
        <dbReference type="EMBL" id="MDT0293455.1"/>
    </source>
</evidence>
<dbReference type="RefSeq" id="WP_311400432.1">
    <property type="nucleotide sequence ID" value="NZ_JAVRBG010000002.1"/>
</dbReference>
<comment type="caution">
    <text evidence="4">The sequence shown here is derived from an EMBL/GenBank/DDBJ whole genome shotgun (WGS) entry which is preliminary data.</text>
</comment>
<evidence type="ECO:0000259" key="3">
    <source>
        <dbReference type="Pfam" id="PF03544"/>
    </source>
</evidence>
<dbReference type="Gene3D" id="3.30.1150.10">
    <property type="match status" value="1"/>
</dbReference>
<feature type="region of interest" description="Disordered" evidence="1">
    <location>
        <begin position="60"/>
        <end position="112"/>
    </location>
</feature>
<dbReference type="EMBL" id="JAVRBG010000002">
    <property type="protein sequence ID" value="MDT0293455.1"/>
    <property type="molecule type" value="Genomic_DNA"/>
</dbReference>
<protein>
    <submittedName>
        <fullName evidence="4">Energy transducer TonB</fullName>
    </submittedName>
</protein>
<dbReference type="Proteomes" id="UP001182991">
    <property type="component" value="Unassembled WGS sequence"/>
</dbReference>
<name>A0ABU2KFH7_9FLAO</name>
<feature type="compositionally biased region" description="Basic and acidic residues" evidence="1">
    <location>
        <begin position="63"/>
        <end position="73"/>
    </location>
</feature>
<reference evidence="5" key="1">
    <citation type="submission" date="2023-07" db="EMBL/GenBank/DDBJ databases">
        <title>Isolating and identifying novel microbial strains from the Mariana Trench.</title>
        <authorList>
            <person name="Fu H."/>
        </authorList>
    </citation>
    <scope>NUCLEOTIDE SEQUENCE [LARGE SCALE GENOMIC DNA]</scope>
    <source>
        <strain evidence="5">T-y2</strain>
    </source>
</reference>
<feature type="transmembrane region" description="Helical" evidence="2">
    <location>
        <begin position="12"/>
        <end position="30"/>
    </location>
</feature>
<keyword evidence="2" id="KW-1133">Transmembrane helix</keyword>
<organism evidence="4 5">
    <name type="scientific">Mesonia ostreae</name>
    <dbReference type="NCBI Taxonomy" id="861110"/>
    <lineage>
        <taxon>Bacteria</taxon>
        <taxon>Pseudomonadati</taxon>
        <taxon>Bacteroidota</taxon>
        <taxon>Flavobacteriia</taxon>
        <taxon>Flavobacteriales</taxon>
        <taxon>Flavobacteriaceae</taxon>
        <taxon>Mesonia</taxon>
    </lineage>
</organism>
<evidence type="ECO:0000256" key="1">
    <source>
        <dbReference type="SAM" id="MobiDB-lite"/>
    </source>
</evidence>
<keyword evidence="2" id="KW-0472">Membrane</keyword>
<dbReference type="SUPFAM" id="SSF74653">
    <property type="entry name" value="TolA/TonB C-terminal domain"/>
    <property type="match status" value="1"/>
</dbReference>
<sequence>MRKNKPTRKSSVVYFQMGLIAALLIAIFLIENKTEIEILNPETASFKELESEKPFVFSMPNKQPEKTVVTKEKKPTKKLPVKPSKDPVETSKPKNPVAPINPEKKELGKMGLQKPAEKQIEEFSFRVVEMAPVFPGCEVYETQEEIRACFSSQIGQSIKNKFDGDLAAKLHLSGEQRIYVNFTVNELGIVENIKTRSVSEALAEEAKRVVNLLPKMKPAQQQGKKVSVSYSLPIIFDIH</sequence>